<dbReference type="PANTHER" id="PTHR24412:SF489">
    <property type="entry name" value="RING FINGER DOMAIN AND KELCH REPEAT-CONTAINING PROTEIN DDB_G0271372"/>
    <property type="match status" value="1"/>
</dbReference>
<dbReference type="Gene3D" id="3.30.710.10">
    <property type="entry name" value="Potassium Channel Kv1.1, Chain A"/>
    <property type="match status" value="1"/>
</dbReference>
<evidence type="ECO:0000259" key="3">
    <source>
        <dbReference type="SMART" id="SM00875"/>
    </source>
</evidence>
<dbReference type="Proteomes" id="UP000015104">
    <property type="component" value="Unassembled WGS sequence"/>
</dbReference>
<dbReference type="AlphaFoldDB" id="T1JXL4"/>
<dbReference type="EnsemblMetazoa" id="tetur02g12370.1">
    <property type="protein sequence ID" value="tetur02g12370.1"/>
    <property type="gene ID" value="tetur02g12370"/>
</dbReference>
<keyword evidence="1" id="KW-0880">Kelch repeat</keyword>
<organism evidence="4 5">
    <name type="scientific">Tetranychus urticae</name>
    <name type="common">Two-spotted spider mite</name>
    <dbReference type="NCBI Taxonomy" id="32264"/>
    <lineage>
        <taxon>Eukaryota</taxon>
        <taxon>Metazoa</taxon>
        <taxon>Ecdysozoa</taxon>
        <taxon>Arthropoda</taxon>
        <taxon>Chelicerata</taxon>
        <taxon>Arachnida</taxon>
        <taxon>Acari</taxon>
        <taxon>Acariformes</taxon>
        <taxon>Trombidiformes</taxon>
        <taxon>Prostigmata</taxon>
        <taxon>Eleutherengona</taxon>
        <taxon>Raphignathae</taxon>
        <taxon>Tetranychoidea</taxon>
        <taxon>Tetranychidae</taxon>
        <taxon>Tetranychus</taxon>
    </lineage>
</organism>
<evidence type="ECO:0000256" key="1">
    <source>
        <dbReference type="ARBA" id="ARBA00022441"/>
    </source>
</evidence>
<name>T1JXL4_TETUR</name>
<evidence type="ECO:0000313" key="5">
    <source>
        <dbReference type="Proteomes" id="UP000015104"/>
    </source>
</evidence>
<dbReference type="SMART" id="SM00875">
    <property type="entry name" value="BACK"/>
    <property type="match status" value="1"/>
</dbReference>
<dbReference type="STRING" id="32264.T1JXL4"/>
<dbReference type="InterPro" id="IPR011333">
    <property type="entry name" value="SKP1/BTB/POZ_sf"/>
</dbReference>
<evidence type="ECO:0000313" key="4">
    <source>
        <dbReference type="EnsemblMetazoa" id="tetur02g12370.1"/>
    </source>
</evidence>
<proteinExistence type="predicted"/>
<reference evidence="5" key="1">
    <citation type="submission" date="2011-08" db="EMBL/GenBank/DDBJ databases">
        <authorList>
            <person name="Rombauts S."/>
        </authorList>
    </citation>
    <scope>NUCLEOTIDE SEQUENCE</scope>
    <source>
        <strain evidence="5">London</strain>
    </source>
</reference>
<dbReference type="Gene3D" id="1.25.40.420">
    <property type="match status" value="1"/>
</dbReference>
<protein>
    <recommendedName>
        <fullName evidence="3">BACK domain-containing protein</fullName>
    </recommendedName>
</protein>
<dbReference type="eggNOG" id="KOG4441">
    <property type="taxonomic scope" value="Eukaryota"/>
</dbReference>
<gene>
    <name evidence="4" type="primary">107370963</name>
</gene>
<feature type="domain" description="BACK" evidence="3">
    <location>
        <begin position="116"/>
        <end position="209"/>
    </location>
</feature>
<dbReference type="Pfam" id="PF07707">
    <property type="entry name" value="BACK"/>
    <property type="match status" value="1"/>
</dbReference>
<keyword evidence="2" id="KW-0677">Repeat</keyword>
<reference evidence="4" key="2">
    <citation type="submission" date="2015-06" db="UniProtKB">
        <authorList>
            <consortium name="EnsemblMetazoa"/>
        </authorList>
    </citation>
    <scope>IDENTIFICATION</scope>
</reference>
<dbReference type="PANTHER" id="PTHR24412">
    <property type="entry name" value="KELCH PROTEIN"/>
    <property type="match status" value="1"/>
</dbReference>
<dbReference type="SUPFAM" id="SSF54695">
    <property type="entry name" value="POZ domain"/>
    <property type="match status" value="1"/>
</dbReference>
<sequence length="529" mass="62232">MNSLETDDQLTIVNRSTEHRVSKKLIRKVPYFEKLLSHECFESKENAVVLDFDEQAFKLFLKWVEFDQVVIEMMNLINLCTMIDYFGMDTKLIDDCATYFHDKFSIKHLPVVIPQVTPTSKLINSGALDAFICRYFLKIASTKVWLNYPIETIEYICALDLMVHSEMQVFNAIMKWIDFKRNSRKGYLERLLKLVRWCHLDDKDSVEIEGNDFIRFSFLKDVFSPLDQRNDVNRTNQYYFVLVETLDGTDLQIKVFDRDFLPFIKRVIKLDESLPLHLLHNDHVSDIVIDSGRQMIRVDWNQNKYRFIGLNDYKSHHYKIQECILEKTEEKQYSLATYSIWAVQHTSGASLLEFNDKSVLLAEERISCAPSRLMSDPFDSYTNKYSDYELNMCCWTAPTDGQISRFFNSGERNYLTTILNNKIYIMKDRCELIQFNIESQEMKKFRRKGTSDLSDLILTSMPVHDDKVFLIDRYKKVVECFNVNDEEWTPFGLMSNICTSTGDQRKSTELFAFTSAFLPINIILSCMRD</sequence>
<keyword evidence="5" id="KW-1185">Reference proteome</keyword>
<dbReference type="KEGG" id="tut:107370963"/>
<evidence type="ECO:0000256" key="2">
    <source>
        <dbReference type="ARBA" id="ARBA00022737"/>
    </source>
</evidence>
<dbReference type="CDD" id="cd18186">
    <property type="entry name" value="BTB_POZ_ZBTB_KLHL-like"/>
    <property type="match status" value="1"/>
</dbReference>
<dbReference type="HOGENOM" id="CLU_020442_0_0_1"/>
<accession>T1JXL4</accession>
<dbReference type="EMBL" id="CAEY01000829">
    <property type="status" value="NOT_ANNOTATED_CDS"/>
    <property type="molecule type" value="Genomic_DNA"/>
</dbReference>
<dbReference type="InterPro" id="IPR011705">
    <property type="entry name" value="BACK"/>
</dbReference>
<dbReference type="OrthoDB" id="6350321at2759"/>